<evidence type="ECO:0000313" key="3">
    <source>
        <dbReference type="Proteomes" id="UP001196413"/>
    </source>
</evidence>
<accession>A0AAD5QQ47</accession>
<reference evidence="2" key="1">
    <citation type="submission" date="2021-06" db="EMBL/GenBank/DDBJ databases">
        <title>Parelaphostrongylus tenuis whole genome reference sequence.</title>
        <authorList>
            <person name="Garwood T.J."/>
            <person name="Larsen P.A."/>
            <person name="Fountain-Jones N.M."/>
            <person name="Garbe J.R."/>
            <person name="Macchietto M.G."/>
            <person name="Kania S.A."/>
            <person name="Gerhold R.W."/>
            <person name="Richards J.E."/>
            <person name="Wolf T.M."/>
        </authorList>
    </citation>
    <scope>NUCLEOTIDE SEQUENCE</scope>
    <source>
        <strain evidence="2">MNPRO001-30</strain>
        <tissue evidence="2">Meninges</tissue>
    </source>
</reference>
<evidence type="ECO:0000256" key="1">
    <source>
        <dbReference type="SAM" id="MobiDB-lite"/>
    </source>
</evidence>
<proteinExistence type="predicted"/>
<evidence type="ECO:0000313" key="2">
    <source>
        <dbReference type="EMBL" id="KAJ1360328.1"/>
    </source>
</evidence>
<keyword evidence="3" id="KW-1185">Reference proteome</keyword>
<protein>
    <submittedName>
        <fullName evidence="2">Uncharacterized protein</fullName>
    </submittedName>
</protein>
<comment type="caution">
    <text evidence="2">The sequence shown here is derived from an EMBL/GenBank/DDBJ whole genome shotgun (WGS) entry which is preliminary data.</text>
</comment>
<feature type="compositionally biased region" description="Basic and acidic residues" evidence="1">
    <location>
        <begin position="11"/>
        <end position="24"/>
    </location>
</feature>
<gene>
    <name evidence="2" type="ORF">KIN20_019264</name>
</gene>
<dbReference type="EMBL" id="JAHQIW010003839">
    <property type="protein sequence ID" value="KAJ1360328.1"/>
    <property type="molecule type" value="Genomic_DNA"/>
</dbReference>
<sequence length="234" mass="24904">MSHFPLFQIDARTDGTEPNDNKDNETSATCLLDFAGNCNATVTGCGAMPAGQASTRTFNVTGLRTSPVPMVYSTAPTIQAHFPGIATTEGGAQAFVSRLVMQTVFDVLESQARSALLPDAVITAILDQLNVDITYRPLSCDKVVRDPTREQVMAAEKRGCIIIGNTVTEVCTHVAAAGMCCMPTQATVAPVPVEHTSVSGTLSTRNIIMATWSADIWRNVVNRALRLLTSGPFG</sequence>
<feature type="region of interest" description="Disordered" evidence="1">
    <location>
        <begin position="1"/>
        <end position="24"/>
    </location>
</feature>
<dbReference type="AlphaFoldDB" id="A0AAD5QQ47"/>
<name>A0AAD5QQ47_PARTN</name>
<dbReference type="Proteomes" id="UP001196413">
    <property type="component" value="Unassembled WGS sequence"/>
</dbReference>
<organism evidence="2 3">
    <name type="scientific">Parelaphostrongylus tenuis</name>
    <name type="common">Meningeal worm</name>
    <dbReference type="NCBI Taxonomy" id="148309"/>
    <lineage>
        <taxon>Eukaryota</taxon>
        <taxon>Metazoa</taxon>
        <taxon>Ecdysozoa</taxon>
        <taxon>Nematoda</taxon>
        <taxon>Chromadorea</taxon>
        <taxon>Rhabditida</taxon>
        <taxon>Rhabditina</taxon>
        <taxon>Rhabditomorpha</taxon>
        <taxon>Strongyloidea</taxon>
        <taxon>Metastrongylidae</taxon>
        <taxon>Parelaphostrongylus</taxon>
    </lineage>
</organism>